<proteinExistence type="predicted"/>
<sequence>MGERGEEEEEVECVEMSPQDDDLRLSGPPSDQGAGGGARTRDIRIPVNLRAGSLCAVPPAPHCERGSADCVAKRCGWLSGRVGVGKESTGKNCYRHHVLGAFRGALVIQWLVSPP</sequence>
<accession>A0AAV3YJ62</accession>
<evidence type="ECO:0000313" key="2">
    <source>
        <dbReference type="EMBL" id="GFN82539.1"/>
    </source>
</evidence>
<gene>
    <name evidence="2" type="ORF">PoB_000904500</name>
</gene>
<evidence type="ECO:0000256" key="1">
    <source>
        <dbReference type="SAM" id="MobiDB-lite"/>
    </source>
</evidence>
<comment type="caution">
    <text evidence="2">The sequence shown here is derived from an EMBL/GenBank/DDBJ whole genome shotgun (WGS) entry which is preliminary data.</text>
</comment>
<organism evidence="2 3">
    <name type="scientific">Plakobranchus ocellatus</name>
    <dbReference type="NCBI Taxonomy" id="259542"/>
    <lineage>
        <taxon>Eukaryota</taxon>
        <taxon>Metazoa</taxon>
        <taxon>Spiralia</taxon>
        <taxon>Lophotrochozoa</taxon>
        <taxon>Mollusca</taxon>
        <taxon>Gastropoda</taxon>
        <taxon>Heterobranchia</taxon>
        <taxon>Euthyneura</taxon>
        <taxon>Panpulmonata</taxon>
        <taxon>Sacoglossa</taxon>
        <taxon>Placobranchoidea</taxon>
        <taxon>Plakobranchidae</taxon>
        <taxon>Plakobranchus</taxon>
    </lineage>
</organism>
<feature type="compositionally biased region" description="Acidic residues" evidence="1">
    <location>
        <begin position="1"/>
        <end position="13"/>
    </location>
</feature>
<dbReference type="AlphaFoldDB" id="A0AAV3YJ62"/>
<name>A0AAV3YJ62_9GAST</name>
<keyword evidence="3" id="KW-1185">Reference proteome</keyword>
<feature type="region of interest" description="Disordered" evidence="1">
    <location>
        <begin position="1"/>
        <end position="42"/>
    </location>
</feature>
<reference evidence="2 3" key="1">
    <citation type="journal article" date="2021" name="Elife">
        <title>Chloroplast acquisition without the gene transfer in kleptoplastic sea slugs, Plakobranchus ocellatus.</title>
        <authorList>
            <person name="Maeda T."/>
            <person name="Takahashi S."/>
            <person name="Yoshida T."/>
            <person name="Shimamura S."/>
            <person name="Takaki Y."/>
            <person name="Nagai Y."/>
            <person name="Toyoda A."/>
            <person name="Suzuki Y."/>
            <person name="Arimoto A."/>
            <person name="Ishii H."/>
            <person name="Satoh N."/>
            <person name="Nishiyama T."/>
            <person name="Hasebe M."/>
            <person name="Maruyama T."/>
            <person name="Minagawa J."/>
            <person name="Obokata J."/>
            <person name="Shigenobu S."/>
        </authorList>
    </citation>
    <scope>NUCLEOTIDE SEQUENCE [LARGE SCALE GENOMIC DNA]</scope>
</reference>
<protein>
    <submittedName>
        <fullName evidence="2">Uncharacterized protein</fullName>
    </submittedName>
</protein>
<dbReference type="Proteomes" id="UP000735302">
    <property type="component" value="Unassembled WGS sequence"/>
</dbReference>
<dbReference type="EMBL" id="BLXT01000992">
    <property type="protein sequence ID" value="GFN82539.1"/>
    <property type="molecule type" value="Genomic_DNA"/>
</dbReference>
<evidence type="ECO:0000313" key="3">
    <source>
        <dbReference type="Proteomes" id="UP000735302"/>
    </source>
</evidence>